<dbReference type="EMBL" id="PDNB01000173">
    <property type="protein sequence ID" value="PGH01313.1"/>
    <property type="molecule type" value="Genomic_DNA"/>
</dbReference>
<gene>
    <name evidence="1" type="ORF">AJ79_07950</name>
</gene>
<name>A0A2B7WXM5_9EURO</name>
<organism evidence="1 2">
    <name type="scientific">Helicocarpus griseus UAMH5409</name>
    <dbReference type="NCBI Taxonomy" id="1447875"/>
    <lineage>
        <taxon>Eukaryota</taxon>
        <taxon>Fungi</taxon>
        <taxon>Dikarya</taxon>
        <taxon>Ascomycota</taxon>
        <taxon>Pezizomycotina</taxon>
        <taxon>Eurotiomycetes</taxon>
        <taxon>Eurotiomycetidae</taxon>
        <taxon>Onygenales</taxon>
        <taxon>Ajellomycetaceae</taxon>
        <taxon>Helicocarpus</taxon>
    </lineage>
</organism>
<reference evidence="1 2" key="1">
    <citation type="submission" date="2017-10" db="EMBL/GenBank/DDBJ databases">
        <title>Comparative genomics in systemic dimorphic fungi from Ajellomycetaceae.</title>
        <authorList>
            <person name="Munoz J.F."/>
            <person name="Mcewen J.G."/>
            <person name="Clay O.K."/>
            <person name="Cuomo C.A."/>
        </authorList>
    </citation>
    <scope>NUCLEOTIDE SEQUENCE [LARGE SCALE GENOMIC DNA]</scope>
    <source>
        <strain evidence="1 2">UAMH5409</strain>
    </source>
</reference>
<dbReference type="AlphaFoldDB" id="A0A2B7WXM5"/>
<accession>A0A2B7WXM5</accession>
<evidence type="ECO:0000313" key="1">
    <source>
        <dbReference type="EMBL" id="PGH01313.1"/>
    </source>
</evidence>
<proteinExistence type="predicted"/>
<protein>
    <submittedName>
        <fullName evidence="1">Uncharacterized protein</fullName>
    </submittedName>
</protein>
<sequence length="254" mass="29862">MPFYSFAVYRGNDGKYSGSDGLNLLITPDRETADRFYRFLQTYPDTKKYTFHNFERHSAQMWTFWGDSQNDLRDFIVDMWQRDFPIPDERFRSLPDTVCIAQYDTNQDFNKEFSPIITHIHLADHVNNGEFFIRRKRHPGQLWYLDGSWIRVSEKQRTKFRIELVDKDTHVLGTPLLIGTDEVRIVALNPSSTNTIKADSRYDGALGTSGDRSTFKFGAFHQGFNVELGRKDELEYVTYVYSDRLLGEEWELVH</sequence>
<dbReference type="Proteomes" id="UP000223968">
    <property type="component" value="Unassembled WGS sequence"/>
</dbReference>
<comment type="caution">
    <text evidence="1">The sequence shown here is derived from an EMBL/GenBank/DDBJ whole genome shotgun (WGS) entry which is preliminary data.</text>
</comment>
<keyword evidence="2" id="KW-1185">Reference proteome</keyword>
<dbReference type="OrthoDB" id="4358442at2759"/>
<evidence type="ECO:0000313" key="2">
    <source>
        <dbReference type="Proteomes" id="UP000223968"/>
    </source>
</evidence>